<comment type="catalytic activity">
    <reaction evidence="1 5">
        <text>[protein]-peptidylproline (omega=180) = [protein]-peptidylproline (omega=0)</text>
        <dbReference type="Rhea" id="RHEA:16237"/>
        <dbReference type="Rhea" id="RHEA-COMP:10747"/>
        <dbReference type="Rhea" id="RHEA-COMP:10748"/>
        <dbReference type="ChEBI" id="CHEBI:83833"/>
        <dbReference type="ChEBI" id="CHEBI:83834"/>
        <dbReference type="EC" id="5.2.1.8"/>
    </reaction>
</comment>
<feature type="region of interest" description="Disordered" evidence="6">
    <location>
        <begin position="53"/>
        <end position="73"/>
    </location>
</feature>
<evidence type="ECO:0000256" key="3">
    <source>
        <dbReference type="ARBA" id="ARBA00023110"/>
    </source>
</evidence>
<keyword evidence="3 5" id="KW-0697">Rotamase</keyword>
<keyword evidence="4 5" id="KW-0413">Isomerase</keyword>
<dbReference type="InParanoid" id="A0A1Z5K0I9"/>
<evidence type="ECO:0000256" key="6">
    <source>
        <dbReference type="SAM" id="MobiDB-lite"/>
    </source>
</evidence>
<dbReference type="EC" id="5.2.1.8" evidence="2 5"/>
<dbReference type="Pfam" id="PF00254">
    <property type="entry name" value="FKBP_C"/>
    <property type="match status" value="1"/>
</dbReference>
<evidence type="ECO:0000256" key="4">
    <source>
        <dbReference type="ARBA" id="ARBA00023235"/>
    </source>
</evidence>
<feature type="domain" description="PPIase FKBP-type" evidence="7">
    <location>
        <begin position="60"/>
        <end position="141"/>
    </location>
</feature>
<dbReference type="InterPro" id="IPR001179">
    <property type="entry name" value="PPIase_FKBP_dom"/>
</dbReference>
<evidence type="ECO:0000259" key="7">
    <source>
        <dbReference type="PROSITE" id="PS50059"/>
    </source>
</evidence>
<gene>
    <name evidence="8" type="ORF">FisN_11Lh339</name>
</gene>
<evidence type="ECO:0000256" key="5">
    <source>
        <dbReference type="PROSITE-ProRule" id="PRU00277"/>
    </source>
</evidence>
<organism evidence="8 9">
    <name type="scientific">Fistulifera solaris</name>
    <name type="common">Oleaginous diatom</name>
    <dbReference type="NCBI Taxonomy" id="1519565"/>
    <lineage>
        <taxon>Eukaryota</taxon>
        <taxon>Sar</taxon>
        <taxon>Stramenopiles</taxon>
        <taxon>Ochrophyta</taxon>
        <taxon>Bacillariophyta</taxon>
        <taxon>Bacillariophyceae</taxon>
        <taxon>Bacillariophycidae</taxon>
        <taxon>Naviculales</taxon>
        <taxon>Naviculaceae</taxon>
        <taxon>Fistulifera</taxon>
    </lineage>
</organism>
<dbReference type="PANTHER" id="PTHR10516:SF443">
    <property type="entry name" value="FK506-BINDING PROTEIN 59-RELATED"/>
    <property type="match status" value="1"/>
</dbReference>
<dbReference type="FunFam" id="3.10.50.40:FF:000006">
    <property type="entry name" value="Peptidyl-prolyl cis-trans isomerase"/>
    <property type="match status" value="1"/>
</dbReference>
<feature type="compositionally biased region" description="Polar residues" evidence="6">
    <location>
        <begin position="53"/>
        <end position="71"/>
    </location>
</feature>
<comment type="caution">
    <text evidence="8">The sequence shown here is derived from an EMBL/GenBank/DDBJ whole genome shotgun (WGS) entry which is preliminary data.</text>
</comment>
<dbReference type="Proteomes" id="UP000198406">
    <property type="component" value="Unassembled WGS sequence"/>
</dbReference>
<dbReference type="GO" id="GO:0003755">
    <property type="term" value="F:peptidyl-prolyl cis-trans isomerase activity"/>
    <property type="evidence" value="ECO:0007669"/>
    <property type="project" value="UniProtKB-KW"/>
</dbReference>
<accession>A0A1Z5K0I9</accession>
<evidence type="ECO:0000313" key="8">
    <source>
        <dbReference type="EMBL" id="GAX19800.1"/>
    </source>
</evidence>
<dbReference type="InterPro" id="IPR046357">
    <property type="entry name" value="PPIase_dom_sf"/>
</dbReference>
<dbReference type="OrthoDB" id="1902587at2759"/>
<dbReference type="PANTHER" id="PTHR10516">
    <property type="entry name" value="PEPTIDYL-PROLYL CIS-TRANS ISOMERASE"/>
    <property type="match status" value="1"/>
</dbReference>
<dbReference type="EMBL" id="BDSP01000140">
    <property type="protein sequence ID" value="GAX19800.1"/>
    <property type="molecule type" value="Genomic_DNA"/>
</dbReference>
<dbReference type="Gene3D" id="3.10.50.40">
    <property type="match status" value="1"/>
</dbReference>
<keyword evidence="9" id="KW-1185">Reference proteome</keyword>
<evidence type="ECO:0000256" key="1">
    <source>
        <dbReference type="ARBA" id="ARBA00000971"/>
    </source>
</evidence>
<dbReference type="SUPFAM" id="SSF54534">
    <property type="entry name" value="FKBP-like"/>
    <property type="match status" value="1"/>
</dbReference>
<dbReference type="PROSITE" id="PS50059">
    <property type="entry name" value="FKBP_PPIASE"/>
    <property type="match status" value="1"/>
</dbReference>
<dbReference type="InterPro" id="IPR050689">
    <property type="entry name" value="FKBP-type_PPIase"/>
</dbReference>
<proteinExistence type="predicted"/>
<evidence type="ECO:0000313" key="9">
    <source>
        <dbReference type="Proteomes" id="UP000198406"/>
    </source>
</evidence>
<sequence length="155" mass="16921">MGVTKTILKPGDGKTFPKKGDKLMMHYKYVIKVVIRDFCYYYVPGIISHNQTNKQSNTRGTLKSNGKQFDSSYDRGQPFSFKIGLGQVIRGWDDGVLLMSLGEKAVLDITSDFGYGEEGAGNGVIPPHADLVFEVKLVGINGQLAPADDGCCIVL</sequence>
<reference evidence="8 9" key="1">
    <citation type="journal article" date="2015" name="Plant Cell">
        <title>Oil accumulation by the oleaginous diatom Fistulifera solaris as revealed by the genome and transcriptome.</title>
        <authorList>
            <person name="Tanaka T."/>
            <person name="Maeda Y."/>
            <person name="Veluchamy A."/>
            <person name="Tanaka M."/>
            <person name="Abida H."/>
            <person name="Marechal E."/>
            <person name="Bowler C."/>
            <person name="Muto M."/>
            <person name="Sunaga Y."/>
            <person name="Tanaka M."/>
            <person name="Yoshino T."/>
            <person name="Taniguchi T."/>
            <person name="Fukuda Y."/>
            <person name="Nemoto M."/>
            <person name="Matsumoto M."/>
            <person name="Wong P.S."/>
            <person name="Aburatani S."/>
            <person name="Fujibuchi W."/>
        </authorList>
    </citation>
    <scope>NUCLEOTIDE SEQUENCE [LARGE SCALE GENOMIC DNA]</scope>
    <source>
        <strain evidence="8 9">JPCC DA0580</strain>
    </source>
</reference>
<evidence type="ECO:0000256" key="2">
    <source>
        <dbReference type="ARBA" id="ARBA00013194"/>
    </source>
</evidence>
<dbReference type="GO" id="GO:0005737">
    <property type="term" value="C:cytoplasm"/>
    <property type="evidence" value="ECO:0007669"/>
    <property type="project" value="TreeGrafter"/>
</dbReference>
<name>A0A1Z5K0I9_FISSO</name>
<protein>
    <recommendedName>
        <fullName evidence="2 5">peptidylprolyl isomerase</fullName>
        <ecNumber evidence="2 5">5.2.1.8</ecNumber>
    </recommendedName>
</protein>
<dbReference type="AlphaFoldDB" id="A0A1Z5K0I9"/>